<dbReference type="Proteomes" id="UP000245119">
    <property type="component" value="Linkage Group LG1"/>
</dbReference>
<protein>
    <recommendedName>
        <fullName evidence="4">IQ domain-containing protein K</fullName>
    </recommendedName>
</protein>
<organism evidence="2 3">
    <name type="scientific">Pomacea canaliculata</name>
    <name type="common">Golden apple snail</name>
    <dbReference type="NCBI Taxonomy" id="400727"/>
    <lineage>
        <taxon>Eukaryota</taxon>
        <taxon>Metazoa</taxon>
        <taxon>Spiralia</taxon>
        <taxon>Lophotrochozoa</taxon>
        <taxon>Mollusca</taxon>
        <taxon>Gastropoda</taxon>
        <taxon>Caenogastropoda</taxon>
        <taxon>Architaenioglossa</taxon>
        <taxon>Ampullarioidea</taxon>
        <taxon>Ampullariidae</taxon>
        <taxon>Pomacea</taxon>
    </lineage>
</organism>
<dbReference type="AlphaFoldDB" id="A0A2T7PYQ3"/>
<evidence type="ECO:0000313" key="3">
    <source>
        <dbReference type="Proteomes" id="UP000245119"/>
    </source>
</evidence>
<dbReference type="InterPro" id="IPR043408">
    <property type="entry name" value="IQCK"/>
</dbReference>
<dbReference type="PANTHER" id="PTHR34927:SF1">
    <property type="entry name" value="IQ DOMAIN-CONTAINING PROTEIN K"/>
    <property type="match status" value="1"/>
</dbReference>
<proteinExistence type="predicted"/>
<evidence type="ECO:0008006" key="4">
    <source>
        <dbReference type="Google" id="ProtNLM"/>
    </source>
</evidence>
<keyword evidence="3" id="KW-1185">Reference proteome</keyword>
<accession>A0A2T7PYQ3</accession>
<dbReference type="InterPro" id="IPR000048">
    <property type="entry name" value="IQ_motif_EF-hand-BS"/>
</dbReference>
<sequence>MICGTTSAKSRRPSYDDDAASVSTDYEDFDPAKHTPVFYGQMHAKVTVDFDVAAEVDPAISHPSCIGYAFCQKPSTTKPPQSQPAPPKDTCPPRVYLEHYVFPYILPALEETLKTAKEERCFQARYFCSYFFLSFDTMCRKNPNFTGREETKLMEIPFVKEWLKDNPRPPLPLSLVWTEDEAALVIQSRWRGYQVRKTPEVQELWQWQREWREINRNIQSCVNDFWESKMPEKGDTTSPELEEKSE</sequence>
<gene>
    <name evidence="2" type="ORF">C0Q70_01146</name>
</gene>
<feature type="region of interest" description="Disordered" evidence="1">
    <location>
        <begin position="1"/>
        <end position="22"/>
    </location>
</feature>
<dbReference type="EMBL" id="PZQS01000001">
    <property type="protein sequence ID" value="PVD38530.1"/>
    <property type="molecule type" value="Genomic_DNA"/>
</dbReference>
<name>A0A2T7PYQ3_POMCA</name>
<dbReference type="CDD" id="cd23767">
    <property type="entry name" value="IQCD"/>
    <property type="match status" value="1"/>
</dbReference>
<dbReference type="PROSITE" id="PS50096">
    <property type="entry name" value="IQ"/>
    <property type="match status" value="1"/>
</dbReference>
<dbReference type="STRING" id="400727.A0A2T7PYQ3"/>
<evidence type="ECO:0000313" key="2">
    <source>
        <dbReference type="EMBL" id="PVD38530.1"/>
    </source>
</evidence>
<evidence type="ECO:0000256" key="1">
    <source>
        <dbReference type="SAM" id="MobiDB-lite"/>
    </source>
</evidence>
<dbReference type="Pfam" id="PF00612">
    <property type="entry name" value="IQ"/>
    <property type="match status" value="1"/>
</dbReference>
<comment type="caution">
    <text evidence="2">The sequence shown here is derived from an EMBL/GenBank/DDBJ whole genome shotgun (WGS) entry which is preliminary data.</text>
</comment>
<reference evidence="2 3" key="1">
    <citation type="submission" date="2018-04" db="EMBL/GenBank/DDBJ databases">
        <title>The genome of golden apple snail Pomacea canaliculata provides insight into stress tolerance and invasive adaptation.</title>
        <authorList>
            <person name="Liu C."/>
            <person name="Liu B."/>
            <person name="Ren Y."/>
            <person name="Zhang Y."/>
            <person name="Wang H."/>
            <person name="Li S."/>
            <person name="Jiang F."/>
            <person name="Yin L."/>
            <person name="Zhang G."/>
            <person name="Qian W."/>
            <person name="Fan W."/>
        </authorList>
    </citation>
    <scope>NUCLEOTIDE SEQUENCE [LARGE SCALE GENOMIC DNA]</scope>
    <source>
        <strain evidence="2">SZHN2017</strain>
        <tissue evidence="2">Muscle</tissue>
    </source>
</reference>
<dbReference type="OrthoDB" id="2155538at2759"/>
<dbReference type="Gene3D" id="1.20.5.190">
    <property type="match status" value="1"/>
</dbReference>
<dbReference type="PANTHER" id="PTHR34927">
    <property type="entry name" value="IQ DOMAIN-CONTAINING PROTEIN K"/>
    <property type="match status" value="1"/>
</dbReference>